<reference evidence="2 3" key="1">
    <citation type="journal article" date="2021" name="bioRxiv">
        <title>Chromosome-scale and haplotype-resolved genome assembly of a tetraploid potato cultivar.</title>
        <authorList>
            <person name="Sun H."/>
            <person name="Jiao W.-B."/>
            <person name="Krause K."/>
            <person name="Campoy J.A."/>
            <person name="Goel M."/>
            <person name="Folz-Donahue K."/>
            <person name="Kukat C."/>
            <person name="Huettel B."/>
            <person name="Schneeberger K."/>
        </authorList>
    </citation>
    <scope>NUCLEOTIDE SEQUENCE [LARGE SCALE GENOMIC DNA]</scope>
    <source>
        <strain evidence="2">SolTubOtavaFocal</strain>
        <tissue evidence="2">Leaves</tissue>
    </source>
</reference>
<name>A0ABQ7V1R5_SOLTU</name>
<evidence type="ECO:0000313" key="2">
    <source>
        <dbReference type="EMBL" id="KAH0757327.1"/>
    </source>
</evidence>
<dbReference type="EMBL" id="JAIVGD010000015">
    <property type="protein sequence ID" value="KAH0757327.1"/>
    <property type="molecule type" value="Genomic_DNA"/>
</dbReference>
<dbReference type="Proteomes" id="UP000826656">
    <property type="component" value="Unassembled WGS sequence"/>
</dbReference>
<feature type="domain" description="Retrovirus-related Pol polyprotein from transposon TNT 1-94-like beta-barrel" evidence="1">
    <location>
        <begin position="77"/>
        <end position="126"/>
    </location>
</feature>
<sequence length="165" mass="17986">MAIQIGGKTIEKERVSQLIPIEHQKLNVLNPPPISGLSEEQYNQLMSLLSLNNSKGIDSMANYAGKAVTFPAANYKWILDSGASDHMTCQKNFLSNERKLLFDSNITIPDGSSVTANTCGDVALNSSITLNHSAKPTEYLWIVLTPASVIPLMQILVRVSIVSID</sequence>
<dbReference type="Pfam" id="PF22936">
    <property type="entry name" value="Pol_BBD"/>
    <property type="match status" value="1"/>
</dbReference>
<evidence type="ECO:0000313" key="3">
    <source>
        <dbReference type="Proteomes" id="UP000826656"/>
    </source>
</evidence>
<organism evidence="2 3">
    <name type="scientific">Solanum tuberosum</name>
    <name type="common">Potato</name>
    <dbReference type="NCBI Taxonomy" id="4113"/>
    <lineage>
        <taxon>Eukaryota</taxon>
        <taxon>Viridiplantae</taxon>
        <taxon>Streptophyta</taxon>
        <taxon>Embryophyta</taxon>
        <taxon>Tracheophyta</taxon>
        <taxon>Spermatophyta</taxon>
        <taxon>Magnoliopsida</taxon>
        <taxon>eudicotyledons</taxon>
        <taxon>Gunneridae</taxon>
        <taxon>Pentapetalae</taxon>
        <taxon>asterids</taxon>
        <taxon>lamiids</taxon>
        <taxon>Solanales</taxon>
        <taxon>Solanaceae</taxon>
        <taxon>Solanoideae</taxon>
        <taxon>Solaneae</taxon>
        <taxon>Solanum</taxon>
    </lineage>
</organism>
<dbReference type="InterPro" id="IPR054722">
    <property type="entry name" value="PolX-like_BBD"/>
</dbReference>
<keyword evidence="3" id="KW-1185">Reference proteome</keyword>
<proteinExistence type="predicted"/>
<comment type="caution">
    <text evidence="2">The sequence shown here is derived from an EMBL/GenBank/DDBJ whole genome shotgun (WGS) entry which is preliminary data.</text>
</comment>
<gene>
    <name evidence="2" type="ORF">KY290_020820</name>
</gene>
<accession>A0ABQ7V1R5</accession>
<protein>
    <recommendedName>
        <fullName evidence="1">Retrovirus-related Pol polyprotein from transposon TNT 1-94-like beta-barrel domain-containing protein</fullName>
    </recommendedName>
</protein>
<evidence type="ECO:0000259" key="1">
    <source>
        <dbReference type="Pfam" id="PF22936"/>
    </source>
</evidence>